<reference evidence="7" key="1">
    <citation type="journal article" date="2019" name="Int. J. Syst. Evol. Microbiol.">
        <title>The Global Catalogue of Microorganisms (GCM) 10K type strain sequencing project: providing services to taxonomists for standard genome sequencing and annotation.</title>
        <authorList>
            <consortium name="The Broad Institute Genomics Platform"/>
            <consortium name="The Broad Institute Genome Sequencing Center for Infectious Disease"/>
            <person name="Wu L."/>
            <person name="Ma J."/>
        </authorList>
    </citation>
    <scope>NUCLEOTIDE SEQUENCE [LARGE SCALE GENOMIC DNA]</scope>
    <source>
        <strain evidence="7">CGMCC 1.12295</strain>
    </source>
</reference>
<keyword evidence="2" id="KW-0479">Metal-binding</keyword>
<evidence type="ECO:0000256" key="5">
    <source>
        <dbReference type="ARBA" id="ARBA00024029"/>
    </source>
</evidence>
<name>A0ABW4KGN9_9BACI</name>
<evidence type="ECO:0000256" key="3">
    <source>
        <dbReference type="ARBA" id="ARBA00022801"/>
    </source>
</evidence>
<comment type="similarity">
    <text evidence="5">Belongs to the creatininase superfamily.</text>
</comment>
<proteinExistence type="inferred from homology"/>
<dbReference type="Gene3D" id="3.40.50.10310">
    <property type="entry name" value="Creatininase"/>
    <property type="match status" value="1"/>
</dbReference>
<evidence type="ECO:0000256" key="1">
    <source>
        <dbReference type="ARBA" id="ARBA00001947"/>
    </source>
</evidence>
<comment type="cofactor">
    <cofactor evidence="1">
        <name>Zn(2+)</name>
        <dbReference type="ChEBI" id="CHEBI:29105"/>
    </cofactor>
</comment>
<comment type="caution">
    <text evidence="6">The sequence shown here is derived from an EMBL/GenBank/DDBJ whole genome shotgun (WGS) entry which is preliminary data.</text>
</comment>
<dbReference type="RefSeq" id="WP_380771655.1">
    <property type="nucleotide sequence ID" value="NZ_JBHUEO010000003.1"/>
</dbReference>
<dbReference type="InterPro" id="IPR024087">
    <property type="entry name" value="Creatininase-like_sf"/>
</dbReference>
<evidence type="ECO:0000256" key="2">
    <source>
        <dbReference type="ARBA" id="ARBA00022723"/>
    </source>
</evidence>
<accession>A0ABW4KGN9</accession>
<evidence type="ECO:0000313" key="6">
    <source>
        <dbReference type="EMBL" id="MFD1705328.1"/>
    </source>
</evidence>
<dbReference type="Pfam" id="PF02633">
    <property type="entry name" value="Creatininase"/>
    <property type="match status" value="1"/>
</dbReference>
<evidence type="ECO:0000256" key="4">
    <source>
        <dbReference type="ARBA" id="ARBA00022833"/>
    </source>
</evidence>
<dbReference type="PANTHER" id="PTHR35005:SF1">
    <property type="entry name" value="2-AMINO-5-FORMYLAMINO-6-RIBOSYLAMINOPYRIMIDIN-4(3H)-ONE 5'-MONOPHOSPHATE DEFORMYLASE"/>
    <property type="match status" value="1"/>
</dbReference>
<evidence type="ECO:0000313" key="7">
    <source>
        <dbReference type="Proteomes" id="UP001597301"/>
    </source>
</evidence>
<keyword evidence="7" id="KW-1185">Reference proteome</keyword>
<keyword evidence="3" id="KW-0378">Hydrolase</keyword>
<protein>
    <submittedName>
        <fullName evidence="6">Creatininase family protein</fullName>
    </submittedName>
</protein>
<keyword evidence="4" id="KW-0862">Zinc</keyword>
<dbReference type="SUPFAM" id="SSF102215">
    <property type="entry name" value="Creatininase"/>
    <property type="match status" value="1"/>
</dbReference>
<dbReference type="Proteomes" id="UP001597301">
    <property type="component" value="Unassembled WGS sequence"/>
</dbReference>
<organism evidence="6 7">
    <name type="scientific">Siminovitchia sediminis</name>
    <dbReference type="NCBI Taxonomy" id="1274353"/>
    <lineage>
        <taxon>Bacteria</taxon>
        <taxon>Bacillati</taxon>
        <taxon>Bacillota</taxon>
        <taxon>Bacilli</taxon>
        <taxon>Bacillales</taxon>
        <taxon>Bacillaceae</taxon>
        <taxon>Siminovitchia</taxon>
    </lineage>
</organism>
<sequence length="260" mass="29192">MNCFELAKMTWEEVEASLEKVRLAIIPVGAHEQHGPHMVESCDAVLAEKMAVKLGERLFPYVLIAPTVNMGVSLHHMNFPGTISLKPTTLIALLKDMVSSLYHHGIRQFLFLNSHGGNQSTLDVAVNMIKEEMDVELFYAKTTSSAKKAINKNVKSTLFGHSCEREVSEAFYLAPELIRIEKLQKGDIQEAGRWRQLRPGCALQGFYHYEEMTANGCIGDAQLANYEKGRQIVEEALDTLSSELIKVLKIEEDSIIRSNR</sequence>
<dbReference type="EMBL" id="JBHUEO010000003">
    <property type="protein sequence ID" value="MFD1705328.1"/>
    <property type="molecule type" value="Genomic_DNA"/>
</dbReference>
<dbReference type="PANTHER" id="PTHR35005">
    <property type="entry name" value="3-DEHYDRO-SCYLLO-INOSOSE HYDROLASE"/>
    <property type="match status" value="1"/>
</dbReference>
<gene>
    <name evidence="6" type="ORF">ACFSCZ_01010</name>
</gene>
<dbReference type="InterPro" id="IPR003785">
    <property type="entry name" value="Creatininase/forma_Hydrolase"/>
</dbReference>